<evidence type="ECO:0000313" key="10">
    <source>
        <dbReference type="EMBL" id="VDD94752.1"/>
    </source>
</evidence>
<evidence type="ECO:0000256" key="6">
    <source>
        <dbReference type="ARBA" id="ARBA00023136"/>
    </source>
</evidence>
<name>A0A0N4VH57_ENTVE</name>
<dbReference type="GO" id="GO:0022841">
    <property type="term" value="F:potassium ion leak channel activity"/>
    <property type="evidence" value="ECO:0007669"/>
    <property type="project" value="TreeGrafter"/>
</dbReference>
<keyword evidence="6 8" id="KW-0472">Membrane</keyword>
<protein>
    <submittedName>
        <fullName evidence="12">Ion_trans_2 domain-containing protein</fullName>
    </submittedName>
</protein>
<gene>
    <name evidence="10" type="ORF">EVEC_LOCUS9503</name>
</gene>
<feature type="transmembrane region" description="Helical" evidence="8">
    <location>
        <begin position="62"/>
        <end position="79"/>
    </location>
</feature>
<evidence type="ECO:0000256" key="1">
    <source>
        <dbReference type="ARBA" id="ARBA00004141"/>
    </source>
</evidence>
<accession>A0A0N4VH57</accession>
<evidence type="ECO:0000259" key="9">
    <source>
        <dbReference type="Pfam" id="PF07885"/>
    </source>
</evidence>
<dbReference type="PANTHER" id="PTHR11003">
    <property type="entry name" value="POTASSIUM CHANNEL, SUBFAMILY K"/>
    <property type="match status" value="1"/>
</dbReference>
<evidence type="ECO:0000256" key="5">
    <source>
        <dbReference type="ARBA" id="ARBA00023065"/>
    </source>
</evidence>
<reference evidence="12" key="1">
    <citation type="submission" date="2017-02" db="UniProtKB">
        <authorList>
            <consortium name="WormBaseParasite"/>
        </authorList>
    </citation>
    <scope>IDENTIFICATION</scope>
</reference>
<evidence type="ECO:0000256" key="4">
    <source>
        <dbReference type="ARBA" id="ARBA00022989"/>
    </source>
</evidence>
<feature type="domain" description="Potassium channel" evidence="9">
    <location>
        <begin position="38"/>
        <end position="114"/>
    </location>
</feature>
<feature type="transmembrane region" description="Helical" evidence="8">
    <location>
        <begin position="91"/>
        <end position="113"/>
    </location>
</feature>
<feature type="transmembrane region" description="Helical" evidence="8">
    <location>
        <begin position="30"/>
        <end position="50"/>
    </location>
</feature>
<proteinExistence type="predicted"/>
<sequence>MGQFLAEAYWILLASLKKQRSLPTSDESRLPLPIVILILLILSVAGGFLFHFWIDQRPIIPAIYFSFISITTIGFGDITPTPDGWLQTSVVIFYLATGMVVMSTFVAALLNYLRKLHYLGRNFSGAAHVEVWFGGTRMSIAELLHIVASHFEVSPKVLYDVLRDLDDIITAATESQLGSNTEVDQTLTSTGSFSDDKAPRRRSKFVRIRDESVPSENKVSVFFSFLQLF</sequence>
<evidence type="ECO:0000313" key="12">
    <source>
        <dbReference type="WBParaSite" id="EVEC_0001015801-mRNA-1"/>
    </source>
</evidence>
<dbReference type="InterPro" id="IPR003280">
    <property type="entry name" value="2pore_dom_K_chnl"/>
</dbReference>
<keyword evidence="7" id="KW-0407">Ion channel</keyword>
<evidence type="ECO:0000256" key="3">
    <source>
        <dbReference type="ARBA" id="ARBA00022692"/>
    </source>
</evidence>
<dbReference type="WBParaSite" id="EVEC_0001015801-mRNA-1">
    <property type="protein sequence ID" value="EVEC_0001015801-mRNA-1"/>
    <property type="gene ID" value="EVEC_0001015801"/>
</dbReference>
<dbReference type="EMBL" id="UXUI01010099">
    <property type="protein sequence ID" value="VDD94752.1"/>
    <property type="molecule type" value="Genomic_DNA"/>
</dbReference>
<dbReference type="GO" id="GO:0005886">
    <property type="term" value="C:plasma membrane"/>
    <property type="evidence" value="ECO:0007669"/>
    <property type="project" value="TreeGrafter"/>
</dbReference>
<dbReference type="Pfam" id="PF07885">
    <property type="entry name" value="Ion_trans_2"/>
    <property type="match status" value="1"/>
</dbReference>
<keyword evidence="4 8" id="KW-1133">Transmembrane helix</keyword>
<keyword evidence="3 8" id="KW-0812">Transmembrane</keyword>
<dbReference type="GO" id="GO:0030322">
    <property type="term" value="P:stabilization of membrane potential"/>
    <property type="evidence" value="ECO:0007669"/>
    <property type="project" value="TreeGrafter"/>
</dbReference>
<evidence type="ECO:0000256" key="2">
    <source>
        <dbReference type="ARBA" id="ARBA00022448"/>
    </source>
</evidence>
<dbReference type="OrthoDB" id="297496at2759"/>
<organism evidence="12">
    <name type="scientific">Enterobius vermicularis</name>
    <name type="common">Human pinworm</name>
    <dbReference type="NCBI Taxonomy" id="51028"/>
    <lineage>
        <taxon>Eukaryota</taxon>
        <taxon>Metazoa</taxon>
        <taxon>Ecdysozoa</taxon>
        <taxon>Nematoda</taxon>
        <taxon>Chromadorea</taxon>
        <taxon>Rhabditida</taxon>
        <taxon>Spirurina</taxon>
        <taxon>Oxyuridomorpha</taxon>
        <taxon>Oxyuroidea</taxon>
        <taxon>Oxyuridae</taxon>
        <taxon>Enterobius</taxon>
    </lineage>
</organism>
<comment type="subcellular location">
    <subcellularLocation>
        <location evidence="1">Membrane</location>
        <topology evidence="1">Multi-pass membrane protein</topology>
    </subcellularLocation>
</comment>
<evidence type="ECO:0000313" key="11">
    <source>
        <dbReference type="Proteomes" id="UP000274131"/>
    </source>
</evidence>
<dbReference type="Gene3D" id="1.10.287.70">
    <property type="match status" value="1"/>
</dbReference>
<evidence type="ECO:0000256" key="7">
    <source>
        <dbReference type="ARBA" id="ARBA00023303"/>
    </source>
</evidence>
<dbReference type="PANTHER" id="PTHR11003:SF86">
    <property type="entry name" value="POTASSIUM CHANNEL DOMAIN-CONTAINING PROTEIN"/>
    <property type="match status" value="1"/>
</dbReference>
<dbReference type="Proteomes" id="UP000274131">
    <property type="component" value="Unassembled WGS sequence"/>
</dbReference>
<dbReference type="STRING" id="51028.A0A0N4VH57"/>
<keyword evidence="2" id="KW-0813">Transport</keyword>
<dbReference type="GO" id="GO:0015271">
    <property type="term" value="F:outward rectifier potassium channel activity"/>
    <property type="evidence" value="ECO:0007669"/>
    <property type="project" value="TreeGrafter"/>
</dbReference>
<keyword evidence="11" id="KW-1185">Reference proteome</keyword>
<dbReference type="SUPFAM" id="SSF81324">
    <property type="entry name" value="Voltage-gated potassium channels"/>
    <property type="match status" value="1"/>
</dbReference>
<dbReference type="AlphaFoldDB" id="A0A0N4VH57"/>
<keyword evidence="5" id="KW-0406">Ion transport</keyword>
<dbReference type="InterPro" id="IPR013099">
    <property type="entry name" value="K_chnl_dom"/>
</dbReference>
<reference evidence="10 11" key="2">
    <citation type="submission" date="2018-10" db="EMBL/GenBank/DDBJ databases">
        <authorList>
            <consortium name="Pathogen Informatics"/>
        </authorList>
    </citation>
    <scope>NUCLEOTIDE SEQUENCE [LARGE SCALE GENOMIC DNA]</scope>
</reference>
<evidence type="ECO:0000256" key="8">
    <source>
        <dbReference type="SAM" id="Phobius"/>
    </source>
</evidence>